<gene>
    <name evidence="2" type="ORF">AVDCRST_MAG13-958</name>
</gene>
<feature type="compositionally biased region" description="Basic and acidic residues" evidence="1">
    <location>
        <begin position="268"/>
        <end position="280"/>
    </location>
</feature>
<sequence length="323" mass="35090">GQPDPELGPRPRFGRRQALGGVQRRVVGLVPRPGRRRRRPARRARGGAAARAGGARDCGRARGRARRALPAHGRAAGALRRPGLRQAPRRPQPGGARGRPRGGRAPGGARPGRRPLRLPEPGHDVAGRVGGPAPVRAGPAPRAPGGGPARGGRRAPLPRQRAGQAARLRAHPVALRRPPLPHRVPGRRDELDPAAGHPRGHGPAGLRRRPRRVDPRRARRLRHERPLLRPRGRRGVPRGGRARRRRAVRPRRGVVPSRVVLPLRSRERDHAAAHGDGHDVLRRRRAGRRRADDGLRRLGTVPAGRGARRGHRHADEPGRVAAV</sequence>
<accession>A0A6J4RS24</accession>
<feature type="compositionally biased region" description="Basic and acidic residues" evidence="1">
    <location>
        <begin position="313"/>
        <end position="323"/>
    </location>
</feature>
<organism evidence="2">
    <name type="scientific">uncultured Solirubrobacteraceae bacterium</name>
    <dbReference type="NCBI Taxonomy" id="1162706"/>
    <lineage>
        <taxon>Bacteria</taxon>
        <taxon>Bacillati</taxon>
        <taxon>Actinomycetota</taxon>
        <taxon>Thermoleophilia</taxon>
        <taxon>Solirubrobacterales</taxon>
        <taxon>Solirubrobacteraceae</taxon>
        <taxon>environmental samples</taxon>
    </lineage>
</organism>
<feature type="compositionally biased region" description="Low complexity" evidence="1">
    <location>
        <begin position="16"/>
        <end position="32"/>
    </location>
</feature>
<feature type="compositionally biased region" description="Basic residues" evidence="1">
    <location>
        <begin position="33"/>
        <end position="45"/>
    </location>
</feature>
<feature type="compositionally biased region" description="Low complexity" evidence="1">
    <location>
        <begin position="154"/>
        <end position="167"/>
    </location>
</feature>
<name>A0A6J4RS24_9ACTN</name>
<protein>
    <submittedName>
        <fullName evidence="2">Uncharacterized protein</fullName>
    </submittedName>
</protein>
<evidence type="ECO:0000256" key="1">
    <source>
        <dbReference type="SAM" id="MobiDB-lite"/>
    </source>
</evidence>
<feature type="region of interest" description="Disordered" evidence="1">
    <location>
        <begin position="1"/>
        <end position="255"/>
    </location>
</feature>
<feature type="compositionally biased region" description="Low complexity" evidence="1">
    <location>
        <begin position="46"/>
        <end position="55"/>
    </location>
</feature>
<feature type="region of interest" description="Disordered" evidence="1">
    <location>
        <begin position="268"/>
        <end position="323"/>
    </location>
</feature>
<evidence type="ECO:0000313" key="2">
    <source>
        <dbReference type="EMBL" id="CAA9477682.1"/>
    </source>
</evidence>
<dbReference type="AlphaFoldDB" id="A0A6J4RS24"/>
<dbReference type="EMBL" id="CADCVO010000146">
    <property type="protein sequence ID" value="CAA9477682.1"/>
    <property type="molecule type" value="Genomic_DNA"/>
</dbReference>
<feature type="compositionally biased region" description="Low complexity" evidence="1">
    <location>
        <begin position="70"/>
        <end position="86"/>
    </location>
</feature>
<proteinExistence type="predicted"/>
<reference evidence="2" key="1">
    <citation type="submission" date="2020-02" db="EMBL/GenBank/DDBJ databases">
        <authorList>
            <person name="Meier V. D."/>
        </authorList>
    </citation>
    <scope>NUCLEOTIDE SEQUENCE</scope>
    <source>
        <strain evidence="2">AVDCRST_MAG13</strain>
    </source>
</reference>
<feature type="non-terminal residue" evidence="2">
    <location>
        <position position="1"/>
    </location>
</feature>
<feature type="non-terminal residue" evidence="2">
    <location>
        <position position="323"/>
    </location>
</feature>
<feature type="compositionally biased region" description="Basic residues" evidence="1">
    <location>
        <begin position="217"/>
        <end position="252"/>
    </location>
</feature>
<feature type="compositionally biased region" description="Low complexity" evidence="1">
    <location>
        <begin position="131"/>
        <end position="140"/>
    </location>
</feature>